<comment type="caution">
    <text evidence="1">The sequence shown here is derived from an EMBL/GenBank/DDBJ whole genome shotgun (WGS) entry which is preliminary data.</text>
</comment>
<evidence type="ECO:0000313" key="1">
    <source>
        <dbReference type="EMBL" id="PPQ98925.1"/>
    </source>
</evidence>
<dbReference type="EMBL" id="NHYE01001089">
    <property type="protein sequence ID" value="PPQ98925.1"/>
    <property type="molecule type" value="Genomic_DNA"/>
</dbReference>
<sequence>AALFANILSRSIQLREAWRIGSGGWVIYLCGKHHVRPPPIPDAILLQIGPKQFCRGDDLLEGMVYWRILSPRGAFVMVVSVGILHWAGKSGWEGV</sequence>
<protein>
    <submittedName>
        <fullName evidence="1">Uncharacterized protein</fullName>
    </submittedName>
</protein>
<accession>A0A409Y775</accession>
<organism evidence="1 2">
    <name type="scientific">Gymnopilus dilepis</name>
    <dbReference type="NCBI Taxonomy" id="231916"/>
    <lineage>
        <taxon>Eukaryota</taxon>
        <taxon>Fungi</taxon>
        <taxon>Dikarya</taxon>
        <taxon>Basidiomycota</taxon>
        <taxon>Agaricomycotina</taxon>
        <taxon>Agaricomycetes</taxon>
        <taxon>Agaricomycetidae</taxon>
        <taxon>Agaricales</taxon>
        <taxon>Agaricineae</taxon>
        <taxon>Hymenogastraceae</taxon>
        <taxon>Gymnopilus</taxon>
    </lineage>
</organism>
<reference evidence="1 2" key="1">
    <citation type="journal article" date="2018" name="Evol. Lett.">
        <title>Horizontal gene cluster transfer increased hallucinogenic mushroom diversity.</title>
        <authorList>
            <person name="Reynolds H.T."/>
            <person name="Vijayakumar V."/>
            <person name="Gluck-Thaler E."/>
            <person name="Korotkin H.B."/>
            <person name="Matheny P.B."/>
            <person name="Slot J.C."/>
        </authorList>
    </citation>
    <scope>NUCLEOTIDE SEQUENCE [LARGE SCALE GENOMIC DNA]</scope>
    <source>
        <strain evidence="1 2">SRW20</strain>
    </source>
</reference>
<dbReference type="Proteomes" id="UP000284706">
    <property type="component" value="Unassembled WGS sequence"/>
</dbReference>
<keyword evidence="2" id="KW-1185">Reference proteome</keyword>
<gene>
    <name evidence="1" type="ORF">CVT26_014319</name>
</gene>
<evidence type="ECO:0000313" key="2">
    <source>
        <dbReference type="Proteomes" id="UP000284706"/>
    </source>
</evidence>
<dbReference type="InParanoid" id="A0A409Y775"/>
<proteinExistence type="predicted"/>
<name>A0A409Y775_9AGAR</name>
<dbReference type="AlphaFoldDB" id="A0A409Y775"/>
<feature type="non-terminal residue" evidence="1">
    <location>
        <position position="1"/>
    </location>
</feature>